<dbReference type="Proteomes" id="UP001232245">
    <property type="component" value="Unassembled WGS sequence"/>
</dbReference>
<accession>A0ABT9Z270</accession>
<evidence type="ECO:0000313" key="1">
    <source>
        <dbReference type="EMBL" id="MDQ0226347.1"/>
    </source>
</evidence>
<sequence>MNIKISQSNIDFSNFIGRKVIEILPIGKDLINVIFDKGSLNVECSWRLRDKQGLIIGTTERKETDRLSIIKQHLVDTSITEIYHFEPTDDMIIAFKNDTYLDLFSDSSIFEQYQLYNGEDIFLIG</sequence>
<proteinExistence type="predicted"/>
<keyword evidence="2" id="KW-1185">Reference proteome</keyword>
<name>A0ABT9Z270_9BACI</name>
<organism evidence="1 2">
    <name type="scientific">Metabacillus niabensis</name>
    <dbReference type="NCBI Taxonomy" id="324854"/>
    <lineage>
        <taxon>Bacteria</taxon>
        <taxon>Bacillati</taxon>
        <taxon>Bacillota</taxon>
        <taxon>Bacilli</taxon>
        <taxon>Bacillales</taxon>
        <taxon>Bacillaceae</taxon>
        <taxon>Metabacillus</taxon>
    </lineage>
</organism>
<gene>
    <name evidence="1" type="ORF">J2S02_002692</name>
</gene>
<comment type="caution">
    <text evidence="1">The sequence shown here is derived from an EMBL/GenBank/DDBJ whole genome shotgun (WGS) entry which is preliminary data.</text>
</comment>
<reference evidence="1 2" key="1">
    <citation type="submission" date="2023-07" db="EMBL/GenBank/DDBJ databases">
        <title>Genomic Encyclopedia of Type Strains, Phase IV (KMG-IV): sequencing the most valuable type-strain genomes for metagenomic binning, comparative biology and taxonomic classification.</title>
        <authorList>
            <person name="Goeker M."/>
        </authorList>
    </citation>
    <scope>NUCLEOTIDE SEQUENCE [LARGE SCALE GENOMIC DNA]</scope>
    <source>
        <strain evidence="1 2">DSM 17723</strain>
    </source>
</reference>
<dbReference type="RefSeq" id="WP_095303094.1">
    <property type="nucleotide sequence ID" value="NZ_JAUSTZ010000005.1"/>
</dbReference>
<protein>
    <submittedName>
        <fullName evidence="1">Uncharacterized protein</fullName>
    </submittedName>
</protein>
<dbReference type="EMBL" id="JAUSTZ010000005">
    <property type="protein sequence ID" value="MDQ0226347.1"/>
    <property type="molecule type" value="Genomic_DNA"/>
</dbReference>
<evidence type="ECO:0000313" key="2">
    <source>
        <dbReference type="Proteomes" id="UP001232245"/>
    </source>
</evidence>